<dbReference type="InterPro" id="IPR036770">
    <property type="entry name" value="Ankyrin_rpt-contain_sf"/>
</dbReference>
<dbReference type="InterPro" id="IPR002110">
    <property type="entry name" value="Ankyrin_rpt"/>
</dbReference>
<reference evidence="4 5" key="1">
    <citation type="submission" date="2017-10" db="EMBL/GenBank/DDBJ databases">
        <title>Comparative genomics in systemic dimorphic fungi from Ajellomycetaceae.</title>
        <authorList>
            <person name="Munoz J.F."/>
            <person name="Mcewen J.G."/>
            <person name="Clay O.K."/>
            <person name="Cuomo C.A."/>
        </authorList>
    </citation>
    <scope>NUCLEOTIDE SEQUENCE [LARGE SCALE GENOMIC DNA]</scope>
    <source>
        <strain evidence="4 5">UAMH5409</strain>
    </source>
</reference>
<accession>A0A2B7X9R2</accession>
<name>A0A2B7X9R2_9EURO</name>
<dbReference type="SUPFAM" id="SSF48403">
    <property type="entry name" value="Ankyrin repeat"/>
    <property type="match status" value="1"/>
</dbReference>
<dbReference type="STRING" id="1447875.A0A2B7X9R2"/>
<sequence>MAGYYADNHVEFADSHGITLIAAAAEGRIKDMEILLNNCTNPAVEHTFFGAPLHAAAWGGHTAAVSLLLDRGASPHTRVRDGYTALHLAATAGNVDVVQLPLNSGAEANAKSKFFSNPLICAAATDQEKVAKLLLARKDVDVNSEDIHPYTPISYHVLNGYTMLLKRFLESPPIRPAYGSLMHGGTPLIWACHNCNTPEEEGVLKVLLQHSKLDVNFLSGPGDNGLAALGCAASIGFGVGVKLLLAHPNIDVNQGSESYFTALEVAAAEGHEDIVQALLACPNLDVNQMSTWDDTALYIAARKGNKSVVHLLIGDLRVDALVRSYHDGETPMTAAAVGGHEAIVKVLLMSGSFYGKDGEDRICESLDAARANGHLNIVSLLELFLECFNG</sequence>
<feature type="repeat" description="ANK" evidence="3">
    <location>
        <begin position="52"/>
        <end position="80"/>
    </location>
</feature>
<evidence type="ECO:0000313" key="5">
    <source>
        <dbReference type="Proteomes" id="UP000223968"/>
    </source>
</evidence>
<dbReference type="PROSITE" id="PS50088">
    <property type="entry name" value="ANK_REPEAT"/>
    <property type="match status" value="3"/>
</dbReference>
<keyword evidence="1" id="KW-0677">Repeat</keyword>
<dbReference type="AlphaFoldDB" id="A0A2B7X9R2"/>
<dbReference type="PANTHER" id="PTHR24198">
    <property type="entry name" value="ANKYRIN REPEAT AND PROTEIN KINASE DOMAIN-CONTAINING PROTEIN"/>
    <property type="match status" value="1"/>
</dbReference>
<gene>
    <name evidence="4" type="ORF">AJ79_06808</name>
</gene>
<comment type="caution">
    <text evidence="4">The sequence shown here is derived from an EMBL/GenBank/DDBJ whole genome shotgun (WGS) entry which is preliminary data.</text>
</comment>
<dbReference type="Gene3D" id="1.25.40.20">
    <property type="entry name" value="Ankyrin repeat-containing domain"/>
    <property type="match status" value="2"/>
</dbReference>
<dbReference type="EMBL" id="PDNB01000125">
    <property type="protein sequence ID" value="PGH05501.1"/>
    <property type="molecule type" value="Genomic_DNA"/>
</dbReference>
<organism evidence="4 5">
    <name type="scientific">Helicocarpus griseus UAMH5409</name>
    <dbReference type="NCBI Taxonomy" id="1447875"/>
    <lineage>
        <taxon>Eukaryota</taxon>
        <taxon>Fungi</taxon>
        <taxon>Dikarya</taxon>
        <taxon>Ascomycota</taxon>
        <taxon>Pezizomycotina</taxon>
        <taxon>Eurotiomycetes</taxon>
        <taxon>Eurotiomycetidae</taxon>
        <taxon>Onygenales</taxon>
        <taxon>Ajellomycetaceae</taxon>
        <taxon>Helicocarpus</taxon>
    </lineage>
</organism>
<dbReference type="SMART" id="SM00248">
    <property type="entry name" value="ANK"/>
    <property type="match status" value="9"/>
</dbReference>
<dbReference type="OrthoDB" id="4195095at2759"/>
<keyword evidence="2 3" id="KW-0040">ANK repeat</keyword>
<dbReference type="PANTHER" id="PTHR24198:SF165">
    <property type="entry name" value="ANKYRIN REPEAT-CONTAINING PROTEIN-RELATED"/>
    <property type="match status" value="1"/>
</dbReference>
<feature type="repeat" description="ANK" evidence="3">
    <location>
        <begin position="81"/>
        <end position="113"/>
    </location>
</feature>
<keyword evidence="5" id="KW-1185">Reference proteome</keyword>
<dbReference type="Proteomes" id="UP000223968">
    <property type="component" value="Unassembled WGS sequence"/>
</dbReference>
<protein>
    <submittedName>
        <fullName evidence="4">Uncharacterized protein</fullName>
    </submittedName>
</protein>
<feature type="repeat" description="ANK" evidence="3">
    <location>
        <begin position="327"/>
        <end position="352"/>
    </location>
</feature>
<dbReference type="Pfam" id="PF12796">
    <property type="entry name" value="Ank_2"/>
    <property type="match status" value="2"/>
</dbReference>
<proteinExistence type="predicted"/>
<evidence type="ECO:0000256" key="1">
    <source>
        <dbReference type="ARBA" id="ARBA00022737"/>
    </source>
</evidence>
<evidence type="ECO:0000313" key="4">
    <source>
        <dbReference type="EMBL" id="PGH05501.1"/>
    </source>
</evidence>
<dbReference type="PROSITE" id="PS50297">
    <property type="entry name" value="ANK_REP_REGION"/>
    <property type="match status" value="2"/>
</dbReference>
<evidence type="ECO:0000256" key="3">
    <source>
        <dbReference type="PROSITE-ProRule" id="PRU00023"/>
    </source>
</evidence>
<evidence type="ECO:0000256" key="2">
    <source>
        <dbReference type="ARBA" id="ARBA00023043"/>
    </source>
</evidence>